<reference evidence="9" key="1">
    <citation type="journal article" date="2020" name="J Insects Food Feed">
        <title>The yellow mealworm (Tenebrio molitor) genome: a resource for the emerging insects as food and feed industry.</title>
        <authorList>
            <person name="Eriksson T."/>
            <person name="Andere A."/>
            <person name="Kelstrup H."/>
            <person name="Emery V."/>
            <person name="Picard C."/>
        </authorList>
    </citation>
    <scope>NUCLEOTIDE SEQUENCE</scope>
    <source>
        <strain evidence="9">Stoneville</strain>
        <tissue evidence="9">Whole head</tissue>
    </source>
</reference>
<dbReference type="Proteomes" id="UP000719412">
    <property type="component" value="Unassembled WGS sequence"/>
</dbReference>
<feature type="compositionally biased region" description="Basic and acidic residues" evidence="8">
    <location>
        <begin position="204"/>
        <end position="222"/>
    </location>
</feature>
<proteinExistence type="inferred from homology"/>
<evidence type="ECO:0000256" key="6">
    <source>
        <dbReference type="ARBA" id="ARBA00023180"/>
    </source>
</evidence>
<dbReference type="PANTHER" id="PTHR32546:SF29">
    <property type="entry name" value="G-PROTEIN COUPLED RECEPTORS FAMILY 3 PROFILE DOMAIN-CONTAINING PROTEIN"/>
    <property type="match status" value="1"/>
</dbReference>
<accession>A0A8J6LND8</accession>
<protein>
    <submittedName>
        <fullName evidence="9">Uncharacterized protein</fullName>
    </submittedName>
</protein>
<dbReference type="Gene3D" id="3.30.450.20">
    <property type="entry name" value="PAS domain"/>
    <property type="match status" value="1"/>
</dbReference>
<evidence type="ECO:0000256" key="5">
    <source>
        <dbReference type="ARBA" id="ARBA00023170"/>
    </source>
</evidence>
<keyword evidence="3" id="KW-0472">Membrane</keyword>
<dbReference type="GO" id="GO:0005886">
    <property type="term" value="C:plasma membrane"/>
    <property type="evidence" value="ECO:0007669"/>
    <property type="project" value="UniProtKB-SubCell"/>
</dbReference>
<dbReference type="EMBL" id="JABDTM020015659">
    <property type="protein sequence ID" value="KAH0819081.1"/>
    <property type="molecule type" value="Genomic_DNA"/>
</dbReference>
<evidence type="ECO:0000256" key="4">
    <source>
        <dbReference type="ARBA" id="ARBA00023040"/>
    </source>
</evidence>
<evidence type="ECO:0000256" key="7">
    <source>
        <dbReference type="ARBA" id="ARBA00023224"/>
    </source>
</evidence>
<evidence type="ECO:0000256" key="8">
    <source>
        <dbReference type="SAM" id="MobiDB-lite"/>
    </source>
</evidence>
<feature type="region of interest" description="Disordered" evidence="8">
    <location>
        <begin position="190"/>
        <end position="226"/>
    </location>
</feature>
<keyword evidence="3" id="KW-1003">Cell membrane</keyword>
<feature type="compositionally biased region" description="Polar residues" evidence="8">
    <location>
        <begin position="137"/>
        <end position="158"/>
    </location>
</feature>
<keyword evidence="6" id="KW-0325">Glycoprotein</keyword>
<evidence type="ECO:0000256" key="3">
    <source>
        <dbReference type="ARBA" id="ARBA00022475"/>
    </source>
</evidence>
<keyword evidence="7" id="KW-0807">Transducer</keyword>
<evidence type="ECO:0000313" key="10">
    <source>
        <dbReference type="Proteomes" id="UP000719412"/>
    </source>
</evidence>
<dbReference type="GO" id="GO:0004930">
    <property type="term" value="F:G protein-coupled receptor activity"/>
    <property type="evidence" value="ECO:0007669"/>
    <property type="project" value="UniProtKB-KW"/>
</dbReference>
<keyword evidence="5" id="KW-0675">Receptor</keyword>
<sequence length="681" mass="79560">MYKNTFVIDVNLSDKKQTRARLSHLVTRWRARESLHPGATPARTLVLCRPHNRSDAPPPALRRVQITPARITVAKKFLQRRGDLLAARMEEAALEVQNIRHGRSRTRLLRGRRHGEDSSVDKSGFGRGTEGPFGENVSLSGKNRTNLSPEEGQSNATKSGRKVTVGSNLGNSSWQHVDKSMLYMGERALNHIDSKKKNKSSGGSERESKKGSPGESQGHDVNAHGSFVEGDFDEEVEISSEKAATESARSGHVDIVTRFLRIVESQHLLGENCTAGTDLNLGEGVVDRYAQERFRVEADVAVNRANMLTRIWKYADPEVVMSEYLLHASVFSMVEFDNDIFAAGNCYDQYQYKDYWLFCPYAYRLPEGTILVKDLAVEYKYLSNTSEWFYIARKNAENVIKNYNQFSRERILEPGNERNDERYVRKQKLEVNVEKTKMIVFNRRKRKREQNEWNCEVRKIEQVNEFKYLGYTFNERPTDKVRIREIVRKANKVVGRVRGITERKWGGHFRRRLKMFESMIEKKVQEKYLRGVLGVDRETPGYIVREDCKRNRLRVKAEKRAAKFEDKMKGWEECRILTECWIKKNGEEGKKEILSEKKTQTSKKEGRRIQKEESRYNRRYERCMTGKISESGNEERENRCWMEGEERRCTMCYEERETIEHMWNGGSEMRERRRERNAEKY</sequence>
<organism evidence="9 10">
    <name type="scientific">Tenebrio molitor</name>
    <name type="common">Yellow mealworm beetle</name>
    <dbReference type="NCBI Taxonomy" id="7067"/>
    <lineage>
        <taxon>Eukaryota</taxon>
        <taxon>Metazoa</taxon>
        <taxon>Ecdysozoa</taxon>
        <taxon>Arthropoda</taxon>
        <taxon>Hexapoda</taxon>
        <taxon>Insecta</taxon>
        <taxon>Pterygota</taxon>
        <taxon>Neoptera</taxon>
        <taxon>Endopterygota</taxon>
        <taxon>Coleoptera</taxon>
        <taxon>Polyphaga</taxon>
        <taxon>Cucujiformia</taxon>
        <taxon>Tenebrionidae</taxon>
        <taxon>Tenebrio</taxon>
    </lineage>
</organism>
<comment type="subcellular location">
    <subcellularLocation>
        <location evidence="1">Cell membrane</location>
        <topology evidence="1">Multi-pass membrane protein</topology>
    </subcellularLocation>
</comment>
<comment type="caution">
    <text evidence="9">The sequence shown here is derived from an EMBL/GenBank/DDBJ whole genome shotgun (WGS) entry which is preliminary data.</text>
</comment>
<feature type="region of interest" description="Disordered" evidence="8">
    <location>
        <begin position="105"/>
        <end position="172"/>
    </location>
</feature>
<reference evidence="9" key="2">
    <citation type="submission" date="2021-08" db="EMBL/GenBank/DDBJ databases">
        <authorList>
            <person name="Eriksson T."/>
        </authorList>
    </citation>
    <scope>NUCLEOTIDE SEQUENCE</scope>
    <source>
        <strain evidence="9">Stoneville</strain>
        <tissue evidence="9">Whole head</tissue>
    </source>
</reference>
<evidence type="ECO:0000313" key="9">
    <source>
        <dbReference type="EMBL" id="KAH0819081.1"/>
    </source>
</evidence>
<name>A0A8J6LND8_TENMO</name>
<evidence type="ECO:0000256" key="2">
    <source>
        <dbReference type="ARBA" id="ARBA00007242"/>
    </source>
</evidence>
<keyword evidence="10" id="KW-1185">Reference proteome</keyword>
<gene>
    <name evidence="9" type="ORF">GEV33_003710</name>
</gene>
<dbReference type="PANTHER" id="PTHR32546">
    <property type="entry name" value="G-PROTEIN COUPLED RECEPTOR 158-RELATED"/>
    <property type="match status" value="1"/>
</dbReference>
<dbReference type="AlphaFoldDB" id="A0A8J6LND8"/>
<keyword evidence="4" id="KW-0297">G-protein coupled receptor</keyword>
<comment type="similarity">
    <text evidence="2">Belongs to the G-protein coupled receptor 3 family.</text>
</comment>
<dbReference type="InterPro" id="IPR043458">
    <property type="entry name" value="GPR158/179"/>
</dbReference>
<evidence type="ECO:0000256" key="1">
    <source>
        <dbReference type="ARBA" id="ARBA00004651"/>
    </source>
</evidence>